<dbReference type="AlphaFoldDB" id="A0AAP2Z8R9"/>
<dbReference type="Pfam" id="PF23421">
    <property type="entry name" value="DUF7109"/>
    <property type="match status" value="1"/>
</dbReference>
<evidence type="ECO:0000313" key="3">
    <source>
        <dbReference type="Proteomes" id="UP001321047"/>
    </source>
</evidence>
<dbReference type="InterPro" id="IPR055533">
    <property type="entry name" value="DUF7109"/>
</dbReference>
<dbReference type="EMBL" id="JAOPJZ010000006">
    <property type="protein sequence ID" value="MCU4752285.1"/>
    <property type="molecule type" value="Genomic_DNA"/>
</dbReference>
<feature type="region of interest" description="Disordered" evidence="1">
    <location>
        <begin position="66"/>
        <end position="93"/>
    </location>
</feature>
<name>A0AAP2Z8R9_9EURY</name>
<proteinExistence type="predicted"/>
<gene>
    <name evidence="2" type="ORF">OB919_09845</name>
</gene>
<dbReference type="RefSeq" id="WP_342808627.1">
    <property type="nucleotide sequence ID" value="NZ_JAOPJZ010000006.1"/>
</dbReference>
<evidence type="ECO:0000313" key="2">
    <source>
        <dbReference type="EMBL" id="MCU4752285.1"/>
    </source>
</evidence>
<organism evidence="2 3">
    <name type="scientific">Natronosalvus hydrolyticus</name>
    <dbReference type="NCBI Taxonomy" id="2979988"/>
    <lineage>
        <taxon>Archaea</taxon>
        <taxon>Methanobacteriati</taxon>
        <taxon>Methanobacteriota</taxon>
        <taxon>Stenosarchaea group</taxon>
        <taxon>Halobacteria</taxon>
        <taxon>Halobacteriales</taxon>
        <taxon>Natrialbaceae</taxon>
        <taxon>Natronosalvus</taxon>
    </lineage>
</organism>
<accession>A0AAP2Z8R9</accession>
<sequence length="169" mass="18366">MDGTADELAGVVDLFGGLTRAELEQALTEIAYRSDGQDLDETAAEAAVDSALESFALVRYEDQRAIPEEDGSTEDPLLIAGPTAFPRTPEHAEDVPHILDVTERQIDREAAGKAAQERFIDVVDSSLSGNETETAHLEHLVDVSYDLEAWAPLDLSDERAQLTDALDDK</sequence>
<dbReference type="Proteomes" id="UP001321047">
    <property type="component" value="Unassembled WGS sequence"/>
</dbReference>
<comment type="caution">
    <text evidence="2">The sequence shown here is derived from an EMBL/GenBank/DDBJ whole genome shotgun (WGS) entry which is preliminary data.</text>
</comment>
<evidence type="ECO:0000256" key="1">
    <source>
        <dbReference type="SAM" id="MobiDB-lite"/>
    </source>
</evidence>
<keyword evidence="3" id="KW-1185">Reference proteome</keyword>
<reference evidence="2 3" key="1">
    <citation type="submission" date="2022-09" db="EMBL/GenBank/DDBJ databases">
        <title>Enrichment on poylsaccharides allowed isolation of novel metabolic and taxonomic groups of Haloarchaea.</title>
        <authorList>
            <person name="Sorokin D.Y."/>
            <person name="Elcheninov A.G."/>
            <person name="Khizhniak T.V."/>
            <person name="Kolganova T.V."/>
            <person name="Kublanov I.V."/>
        </authorList>
    </citation>
    <scope>NUCLEOTIDE SEQUENCE [LARGE SCALE GENOMIC DNA]</scope>
    <source>
        <strain evidence="2 3">AArc-curdl1</strain>
    </source>
</reference>
<protein>
    <submittedName>
        <fullName evidence="2">Uncharacterized protein</fullName>
    </submittedName>
</protein>